<evidence type="ECO:0000256" key="1">
    <source>
        <dbReference type="ARBA" id="ARBA00004496"/>
    </source>
</evidence>
<evidence type="ECO:0000256" key="3">
    <source>
        <dbReference type="ARBA" id="ARBA00022490"/>
    </source>
</evidence>
<evidence type="ECO:0000256" key="4">
    <source>
        <dbReference type="ARBA" id="ARBA00022603"/>
    </source>
</evidence>
<dbReference type="SUPFAM" id="SSF53335">
    <property type="entry name" value="S-adenosyl-L-methionine-dependent methyltransferases"/>
    <property type="match status" value="1"/>
</dbReference>
<dbReference type="EC" id="2.1.1.77" evidence="7"/>
<dbReference type="FunFam" id="3.40.50.150:FF:000010">
    <property type="entry name" value="Protein-L-isoaspartate O-methyltransferase"/>
    <property type="match status" value="1"/>
</dbReference>
<dbReference type="EMBL" id="QFOI01000007">
    <property type="protein sequence ID" value="PZP52314.1"/>
    <property type="molecule type" value="Genomic_DNA"/>
</dbReference>
<reference evidence="8 9" key="1">
    <citation type="submission" date="2017-11" db="EMBL/GenBank/DDBJ databases">
        <title>Infants hospitalized years apart are colonized by the same room-sourced microbial strains.</title>
        <authorList>
            <person name="Brooks B."/>
            <person name="Olm M.R."/>
            <person name="Firek B.A."/>
            <person name="Baker R."/>
            <person name="Thomas B.C."/>
            <person name="Morowitz M.J."/>
            <person name="Banfield J.F."/>
        </authorList>
    </citation>
    <scope>NUCLEOTIDE SEQUENCE [LARGE SCALE GENOMIC DNA]</scope>
    <source>
        <strain evidence="8">S2_009_000_R2_76</strain>
    </source>
</reference>
<evidence type="ECO:0000256" key="2">
    <source>
        <dbReference type="ARBA" id="ARBA00005369"/>
    </source>
</evidence>
<dbReference type="NCBIfam" id="NF001453">
    <property type="entry name" value="PRK00312.1"/>
    <property type="match status" value="1"/>
</dbReference>
<gene>
    <name evidence="7" type="primary">pcm</name>
    <name evidence="8" type="ORF">DI598_01000</name>
</gene>
<keyword evidence="5 7" id="KW-0808">Transferase</keyword>
<dbReference type="Proteomes" id="UP000249645">
    <property type="component" value="Unassembled WGS sequence"/>
</dbReference>
<dbReference type="PANTHER" id="PTHR11579">
    <property type="entry name" value="PROTEIN-L-ISOASPARTATE O-METHYLTRANSFERASE"/>
    <property type="match status" value="1"/>
</dbReference>
<organism evidence="8 9">
    <name type="scientific">Pseudopedobacter saltans</name>
    <dbReference type="NCBI Taxonomy" id="151895"/>
    <lineage>
        <taxon>Bacteria</taxon>
        <taxon>Pseudomonadati</taxon>
        <taxon>Bacteroidota</taxon>
        <taxon>Sphingobacteriia</taxon>
        <taxon>Sphingobacteriales</taxon>
        <taxon>Sphingobacteriaceae</taxon>
        <taxon>Pseudopedobacter</taxon>
    </lineage>
</organism>
<comment type="caution">
    <text evidence="8">The sequence shown here is derived from an EMBL/GenBank/DDBJ whole genome shotgun (WGS) entry which is preliminary data.</text>
</comment>
<dbReference type="AlphaFoldDB" id="A0A2W5FDD0"/>
<dbReference type="InterPro" id="IPR029063">
    <property type="entry name" value="SAM-dependent_MTases_sf"/>
</dbReference>
<keyword evidence="6 7" id="KW-0949">S-adenosyl-L-methionine</keyword>
<dbReference type="NCBIfam" id="TIGR00080">
    <property type="entry name" value="pimt"/>
    <property type="match status" value="1"/>
</dbReference>
<comment type="subcellular location">
    <subcellularLocation>
        <location evidence="1 7">Cytoplasm</location>
    </subcellularLocation>
</comment>
<dbReference type="Pfam" id="PF01135">
    <property type="entry name" value="PCMT"/>
    <property type="match status" value="1"/>
</dbReference>
<evidence type="ECO:0000256" key="6">
    <source>
        <dbReference type="ARBA" id="ARBA00022691"/>
    </source>
</evidence>
<evidence type="ECO:0000313" key="9">
    <source>
        <dbReference type="Proteomes" id="UP000249645"/>
    </source>
</evidence>
<dbReference type="PANTHER" id="PTHR11579:SF0">
    <property type="entry name" value="PROTEIN-L-ISOASPARTATE(D-ASPARTATE) O-METHYLTRANSFERASE"/>
    <property type="match status" value="1"/>
</dbReference>
<name>A0A2W5FDD0_9SPHI</name>
<dbReference type="InterPro" id="IPR000682">
    <property type="entry name" value="PCMT"/>
</dbReference>
<dbReference type="GO" id="GO:0030091">
    <property type="term" value="P:protein repair"/>
    <property type="evidence" value="ECO:0007669"/>
    <property type="project" value="UniProtKB-UniRule"/>
</dbReference>
<dbReference type="HAMAP" id="MF_00090">
    <property type="entry name" value="PIMT"/>
    <property type="match status" value="1"/>
</dbReference>
<comment type="catalytic activity">
    <reaction evidence="7">
        <text>[protein]-L-isoaspartate + S-adenosyl-L-methionine = [protein]-L-isoaspartate alpha-methyl ester + S-adenosyl-L-homocysteine</text>
        <dbReference type="Rhea" id="RHEA:12705"/>
        <dbReference type="Rhea" id="RHEA-COMP:12143"/>
        <dbReference type="Rhea" id="RHEA-COMP:12144"/>
        <dbReference type="ChEBI" id="CHEBI:57856"/>
        <dbReference type="ChEBI" id="CHEBI:59789"/>
        <dbReference type="ChEBI" id="CHEBI:90596"/>
        <dbReference type="ChEBI" id="CHEBI:90598"/>
        <dbReference type="EC" id="2.1.1.77"/>
    </reaction>
</comment>
<feature type="active site" evidence="7">
    <location>
        <position position="67"/>
    </location>
</feature>
<dbReference type="GO" id="GO:0004719">
    <property type="term" value="F:protein-L-isoaspartate (D-aspartate) O-methyltransferase activity"/>
    <property type="evidence" value="ECO:0007669"/>
    <property type="project" value="UniProtKB-UniRule"/>
</dbReference>
<comment type="similarity">
    <text evidence="2 7">Belongs to the methyltransferase superfamily. L-isoaspartyl/D-aspartyl protein methyltransferase family.</text>
</comment>
<dbReference type="CDD" id="cd02440">
    <property type="entry name" value="AdoMet_MTases"/>
    <property type="match status" value="1"/>
</dbReference>
<dbReference type="PROSITE" id="PS01279">
    <property type="entry name" value="PCMT"/>
    <property type="match status" value="1"/>
</dbReference>
<dbReference type="GO" id="GO:0005737">
    <property type="term" value="C:cytoplasm"/>
    <property type="evidence" value="ECO:0007669"/>
    <property type="project" value="UniProtKB-SubCell"/>
</dbReference>
<keyword evidence="4 7" id="KW-0489">Methyltransferase</keyword>
<comment type="function">
    <text evidence="7">Catalyzes the methyl esterification of L-isoaspartyl residues in peptides and proteins that result from spontaneous decomposition of normal L-aspartyl and L-asparaginyl residues. It plays a role in the repair and/or degradation of damaged proteins.</text>
</comment>
<accession>A0A2W5FDD0</accession>
<dbReference type="Gene3D" id="3.40.50.150">
    <property type="entry name" value="Vaccinia Virus protein VP39"/>
    <property type="match status" value="1"/>
</dbReference>
<sequence length="219" mass="24967">MRTQEDLYYHKGMRRQLVQQLQTKGITDQKVLDAINAVPRHFFLDSAFDRIAYEDKAFDIGEGQTISHPFTVAYQTQLLQLEKKDSVLEIGTGSAYQACVLAQYGCRIFTIERQKSLFFNNQSFTYLRKHNNIKLFYGDGYAGLAAYAPFDKIIVTAAAPFIPPKLLEQLKVGGIMVIPVDGENGKQTMLRLTKQEDNSIEQETFMDFEFVPMLTGKNQ</sequence>
<evidence type="ECO:0000256" key="7">
    <source>
        <dbReference type="HAMAP-Rule" id="MF_00090"/>
    </source>
</evidence>
<proteinExistence type="inferred from homology"/>
<dbReference type="GO" id="GO:0032259">
    <property type="term" value="P:methylation"/>
    <property type="evidence" value="ECO:0007669"/>
    <property type="project" value="UniProtKB-KW"/>
</dbReference>
<keyword evidence="3 7" id="KW-0963">Cytoplasm</keyword>
<protein>
    <recommendedName>
        <fullName evidence="7">Protein-L-isoaspartate O-methyltransferase</fullName>
        <ecNumber evidence="7">2.1.1.77</ecNumber>
    </recommendedName>
    <alternativeName>
        <fullName evidence="7">L-isoaspartyl protein carboxyl methyltransferase</fullName>
    </alternativeName>
    <alternativeName>
        <fullName evidence="7">Protein L-isoaspartyl methyltransferase</fullName>
    </alternativeName>
    <alternativeName>
        <fullName evidence="7">Protein-beta-aspartate methyltransferase</fullName>
        <shortName evidence="7">PIMT</shortName>
    </alternativeName>
</protein>
<evidence type="ECO:0000313" key="8">
    <source>
        <dbReference type="EMBL" id="PZP52314.1"/>
    </source>
</evidence>
<evidence type="ECO:0000256" key="5">
    <source>
        <dbReference type="ARBA" id="ARBA00022679"/>
    </source>
</evidence>